<protein>
    <submittedName>
        <fullName evidence="2">Uncharacterized protein</fullName>
    </submittedName>
</protein>
<gene>
    <name evidence="2" type="ORF">GCM10009825_39330</name>
</gene>
<evidence type="ECO:0000313" key="3">
    <source>
        <dbReference type="Proteomes" id="UP001500102"/>
    </source>
</evidence>
<proteinExistence type="predicted"/>
<feature type="transmembrane region" description="Helical" evidence="1">
    <location>
        <begin position="37"/>
        <end position="59"/>
    </location>
</feature>
<evidence type="ECO:0000256" key="1">
    <source>
        <dbReference type="SAM" id="Phobius"/>
    </source>
</evidence>
<comment type="caution">
    <text evidence="2">The sequence shown here is derived from an EMBL/GenBank/DDBJ whole genome shotgun (WGS) entry which is preliminary data.</text>
</comment>
<reference evidence="2 3" key="1">
    <citation type="journal article" date="2019" name="Int. J. Syst. Evol. Microbiol.">
        <title>The Global Catalogue of Microorganisms (GCM) 10K type strain sequencing project: providing services to taxonomists for standard genome sequencing and annotation.</title>
        <authorList>
            <consortium name="The Broad Institute Genomics Platform"/>
            <consortium name="The Broad Institute Genome Sequencing Center for Infectious Disease"/>
            <person name="Wu L."/>
            <person name="Ma J."/>
        </authorList>
    </citation>
    <scope>NUCLEOTIDE SEQUENCE [LARGE SCALE GENOMIC DNA]</scope>
    <source>
        <strain evidence="2 3">JCM 15921</strain>
    </source>
</reference>
<keyword evidence="3" id="KW-1185">Reference proteome</keyword>
<sequence>MRMKRPLGTALGVMGVAALLVKLVVKFHEAISYPDGLKVFGVALLIMAVAIPPWLAWLFHSARTFKTRLQKDHPGALVVDTFWTGQELGRFLKKGPLISKTKGRGFILDLVADARGLQLVRQRRRPVYFGIVPWERVVSVRMDTLRRPLSRRALLVIEIESRDTPYVAIIRLVPSGRQNRETGMTLADLILARRPRIPFLEDRA</sequence>
<feature type="transmembrane region" description="Helical" evidence="1">
    <location>
        <begin position="7"/>
        <end position="25"/>
    </location>
</feature>
<dbReference type="EMBL" id="BAAAQB010000042">
    <property type="protein sequence ID" value="GAA2146111.1"/>
    <property type="molecule type" value="Genomic_DNA"/>
</dbReference>
<dbReference type="RefSeq" id="WP_344368111.1">
    <property type="nucleotide sequence ID" value="NZ_BAAAQB010000042.1"/>
</dbReference>
<name>A0ABN2ZRN5_9MICC</name>
<evidence type="ECO:0000313" key="2">
    <source>
        <dbReference type="EMBL" id="GAA2146111.1"/>
    </source>
</evidence>
<keyword evidence="1" id="KW-0472">Membrane</keyword>
<keyword evidence="1" id="KW-0812">Transmembrane</keyword>
<dbReference type="Proteomes" id="UP001500102">
    <property type="component" value="Unassembled WGS sequence"/>
</dbReference>
<accession>A0ABN2ZRN5</accession>
<keyword evidence="1" id="KW-1133">Transmembrane helix</keyword>
<organism evidence="2 3">
    <name type="scientific">Arthrobacter humicola</name>
    <dbReference type="NCBI Taxonomy" id="409291"/>
    <lineage>
        <taxon>Bacteria</taxon>
        <taxon>Bacillati</taxon>
        <taxon>Actinomycetota</taxon>
        <taxon>Actinomycetes</taxon>
        <taxon>Micrococcales</taxon>
        <taxon>Micrococcaceae</taxon>
        <taxon>Arthrobacter</taxon>
    </lineage>
</organism>